<organism evidence="1 2">
    <name type="scientific">Glossina palpalis gambiensis</name>
    <dbReference type="NCBI Taxonomy" id="67801"/>
    <lineage>
        <taxon>Eukaryota</taxon>
        <taxon>Metazoa</taxon>
        <taxon>Ecdysozoa</taxon>
        <taxon>Arthropoda</taxon>
        <taxon>Hexapoda</taxon>
        <taxon>Insecta</taxon>
        <taxon>Pterygota</taxon>
        <taxon>Neoptera</taxon>
        <taxon>Endopterygota</taxon>
        <taxon>Diptera</taxon>
        <taxon>Brachycera</taxon>
        <taxon>Muscomorpha</taxon>
        <taxon>Hippoboscoidea</taxon>
        <taxon>Glossinidae</taxon>
        <taxon>Glossina</taxon>
    </lineage>
</organism>
<dbReference type="VEuPathDB" id="VectorBase:GPPI017728"/>
<sequence length="60" mass="6891">MAYRELHANEHCLEQLGTINRLCKGYRLLSLVYGVHGILSFGIIRPAQCEQQSNRPDITY</sequence>
<dbReference type="EMBL" id="JXJN01007903">
    <property type="status" value="NOT_ANNOTATED_CDS"/>
    <property type="molecule type" value="Genomic_DNA"/>
</dbReference>
<reference evidence="2" key="1">
    <citation type="submission" date="2015-01" db="EMBL/GenBank/DDBJ databases">
        <authorList>
            <person name="Aksoy S."/>
            <person name="Warren W."/>
            <person name="Wilson R.K."/>
        </authorList>
    </citation>
    <scope>NUCLEOTIDE SEQUENCE [LARGE SCALE GENOMIC DNA]</scope>
    <source>
        <strain evidence="2">IAEA</strain>
    </source>
</reference>
<name>A0A1B0B3M0_9MUSC</name>
<keyword evidence="2" id="KW-1185">Reference proteome</keyword>
<protein>
    <submittedName>
        <fullName evidence="1">Uncharacterized protein</fullName>
    </submittedName>
</protein>
<dbReference type="Proteomes" id="UP000092460">
    <property type="component" value="Unassembled WGS sequence"/>
</dbReference>
<dbReference type="AlphaFoldDB" id="A0A1B0B3M0"/>
<proteinExistence type="predicted"/>
<dbReference type="EnsemblMetazoa" id="GPPI017728-RA">
    <property type="protein sequence ID" value="GPPI017728-PA"/>
    <property type="gene ID" value="GPPI017728"/>
</dbReference>
<reference evidence="1" key="2">
    <citation type="submission" date="2020-05" db="UniProtKB">
        <authorList>
            <consortium name="EnsemblMetazoa"/>
        </authorList>
    </citation>
    <scope>IDENTIFICATION</scope>
    <source>
        <strain evidence="1">IAEA</strain>
    </source>
</reference>
<evidence type="ECO:0000313" key="1">
    <source>
        <dbReference type="EnsemblMetazoa" id="GPPI017728-PA"/>
    </source>
</evidence>
<accession>A0A1B0B3M0</accession>
<evidence type="ECO:0000313" key="2">
    <source>
        <dbReference type="Proteomes" id="UP000092460"/>
    </source>
</evidence>